<proteinExistence type="predicted"/>
<protein>
    <submittedName>
        <fullName evidence="1">Uncharacterized protein</fullName>
    </submittedName>
</protein>
<keyword evidence="2" id="KW-1185">Reference proteome</keyword>
<name>A0A8X6LER6_TRICU</name>
<accession>A0A8X6LER6</accession>
<gene>
    <name evidence="1" type="ORF">TNCT_287871</name>
</gene>
<sequence>MQCLRTEGIKSDLLAAPSATYTNHDAPNSPVKAEVPKENRRIYGLRRYNMIKGWWLKDPYRMKKINKRQISVPFN</sequence>
<comment type="caution">
    <text evidence="1">The sequence shown here is derived from an EMBL/GenBank/DDBJ whole genome shotgun (WGS) entry which is preliminary data.</text>
</comment>
<evidence type="ECO:0000313" key="1">
    <source>
        <dbReference type="EMBL" id="GFR05787.1"/>
    </source>
</evidence>
<dbReference type="AlphaFoldDB" id="A0A8X6LER6"/>
<dbReference type="Proteomes" id="UP000887116">
    <property type="component" value="Unassembled WGS sequence"/>
</dbReference>
<dbReference type="EMBL" id="BMAO01006057">
    <property type="protein sequence ID" value="GFR05787.1"/>
    <property type="molecule type" value="Genomic_DNA"/>
</dbReference>
<reference evidence="1" key="1">
    <citation type="submission" date="2020-07" db="EMBL/GenBank/DDBJ databases">
        <title>Multicomponent nature underlies the extraordinary mechanical properties of spider dragline silk.</title>
        <authorList>
            <person name="Kono N."/>
            <person name="Nakamura H."/>
            <person name="Mori M."/>
            <person name="Yoshida Y."/>
            <person name="Ohtoshi R."/>
            <person name="Malay A.D."/>
            <person name="Moran D.A.P."/>
            <person name="Tomita M."/>
            <person name="Numata K."/>
            <person name="Arakawa K."/>
        </authorList>
    </citation>
    <scope>NUCLEOTIDE SEQUENCE</scope>
</reference>
<evidence type="ECO:0000313" key="2">
    <source>
        <dbReference type="Proteomes" id="UP000887116"/>
    </source>
</evidence>
<organism evidence="1 2">
    <name type="scientific">Trichonephila clavata</name>
    <name type="common">Joro spider</name>
    <name type="synonym">Nephila clavata</name>
    <dbReference type="NCBI Taxonomy" id="2740835"/>
    <lineage>
        <taxon>Eukaryota</taxon>
        <taxon>Metazoa</taxon>
        <taxon>Ecdysozoa</taxon>
        <taxon>Arthropoda</taxon>
        <taxon>Chelicerata</taxon>
        <taxon>Arachnida</taxon>
        <taxon>Araneae</taxon>
        <taxon>Araneomorphae</taxon>
        <taxon>Entelegynae</taxon>
        <taxon>Araneoidea</taxon>
        <taxon>Nephilidae</taxon>
        <taxon>Trichonephila</taxon>
    </lineage>
</organism>